<evidence type="ECO:0000313" key="3">
    <source>
        <dbReference type="EMBL" id="NYD31703.1"/>
    </source>
</evidence>
<keyword evidence="1" id="KW-0479">Metal-binding</keyword>
<evidence type="ECO:0000313" key="4">
    <source>
        <dbReference type="Proteomes" id="UP000582231"/>
    </source>
</evidence>
<comment type="caution">
    <text evidence="3">The sequence shown here is derived from an EMBL/GenBank/DDBJ whole genome shotgun (WGS) entry which is preliminary data.</text>
</comment>
<evidence type="ECO:0000259" key="2">
    <source>
        <dbReference type="PROSITE" id="PS50966"/>
    </source>
</evidence>
<dbReference type="InterPro" id="IPR007527">
    <property type="entry name" value="Znf_SWIM"/>
</dbReference>
<dbReference type="RefSeq" id="WP_179727980.1">
    <property type="nucleotide sequence ID" value="NZ_BAABEF010000001.1"/>
</dbReference>
<protein>
    <recommendedName>
        <fullName evidence="2">SWIM-type domain-containing protein</fullName>
    </recommendedName>
</protein>
<gene>
    <name evidence="3" type="ORF">BJ958_003249</name>
</gene>
<reference evidence="3 4" key="1">
    <citation type="submission" date="2020-07" db="EMBL/GenBank/DDBJ databases">
        <title>Sequencing the genomes of 1000 actinobacteria strains.</title>
        <authorList>
            <person name="Klenk H.-P."/>
        </authorList>
    </citation>
    <scope>NUCLEOTIDE SEQUENCE [LARGE SCALE GENOMIC DNA]</scope>
    <source>
        <strain evidence="3 4">DSM 19082</strain>
    </source>
</reference>
<sequence length="431" mass="46215">MPRWNLQAVEKAAPDASSLTAARKLAVPGPWSETGSTDTLVWGQCQGSGRTPYQVSIDLAGPAYRCSCPSRKFPCKHALALLLLWVRSDGAVADAAEPAGFAGDWAATRAERAAGAAATEAKRPVDPEARARRVEERRSTMSAALEDFAQWLADLARSGTASARRQPWTWWDTAAARLVDGQVPGLAERLRDMATAVASRDDWAEHLLSEAGRWWLAVQAWRRWDELTATTQGDLRTYLGWSWGADDLADAEPAAGWQVLGAHRDETGRLKEQRTWLRSVATGELVVVLDFAGGPQPLPVPQLDGSVVDVPLVRYPGSAPTRARFAASPAPLSLDTPLPAGGSLADARAALSDLWQRNPWAVRVPAVVRGRLVPPYDGAPATFVDESGDTVDLLGPDPWDALAVTGGAVTDVFGELEDRGLRPLSVTAVDA</sequence>
<dbReference type="EMBL" id="JACCBF010000001">
    <property type="protein sequence ID" value="NYD31703.1"/>
    <property type="molecule type" value="Genomic_DNA"/>
</dbReference>
<dbReference type="PROSITE" id="PS50966">
    <property type="entry name" value="ZF_SWIM"/>
    <property type="match status" value="1"/>
</dbReference>
<dbReference type="GO" id="GO:0008270">
    <property type="term" value="F:zinc ion binding"/>
    <property type="evidence" value="ECO:0007669"/>
    <property type="project" value="UniProtKB-KW"/>
</dbReference>
<organism evidence="3 4">
    <name type="scientific">Nocardioides kongjuensis</name>
    <dbReference type="NCBI Taxonomy" id="349522"/>
    <lineage>
        <taxon>Bacteria</taxon>
        <taxon>Bacillati</taxon>
        <taxon>Actinomycetota</taxon>
        <taxon>Actinomycetes</taxon>
        <taxon>Propionibacteriales</taxon>
        <taxon>Nocardioidaceae</taxon>
        <taxon>Nocardioides</taxon>
    </lineage>
</organism>
<feature type="domain" description="SWIM-type" evidence="2">
    <location>
        <begin position="53"/>
        <end position="86"/>
    </location>
</feature>
<dbReference type="Proteomes" id="UP000582231">
    <property type="component" value="Unassembled WGS sequence"/>
</dbReference>
<evidence type="ECO:0000256" key="1">
    <source>
        <dbReference type="PROSITE-ProRule" id="PRU00325"/>
    </source>
</evidence>
<dbReference type="AlphaFoldDB" id="A0A852R9V1"/>
<keyword evidence="1" id="KW-0863">Zinc-finger</keyword>
<proteinExistence type="predicted"/>
<keyword evidence="4" id="KW-1185">Reference proteome</keyword>
<accession>A0A852R9V1</accession>
<name>A0A852R9V1_9ACTN</name>
<keyword evidence="1" id="KW-0862">Zinc</keyword>
<dbReference type="Pfam" id="PF04434">
    <property type="entry name" value="SWIM"/>
    <property type="match status" value="1"/>
</dbReference>